<gene>
    <name evidence="3" type="ORF">AL536_12555</name>
    <name evidence="4" type="ORF">NCTC11327_01250</name>
</gene>
<keyword evidence="1" id="KW-1133">Transmembrane helix</keyword>
<dbReference type="AlphaFoldDB" id="A0AAX2LME0"/>
<reference evidence="3" key="2">
    <citation type="submission" date="2018-01" db="EMBL/GenBank/DDBJ databases">
        <title>FDA dAtabase for Regulatory Grade micrObial Sequences (FDA-ARGOS): Supporting development and validation of Infectious Disease Dx tests.</title>
        <authorList>
            <person name="Hoffmann M."/>
            <person name="Allard M."/>
            <person name="Evans P."/>
            <person name="Brown E."/>
            <person name="Tallon L."/>
            <person name="Sadzewicz L."/>
            <person name="Sengamalay N."/>
            <person name="Ott S."/>
            <person name="Godinez A."/>
            <person name="Nagaraj S."/>
            <person name="Vyas G."/>
            <person name="Aluvathingal J."/>
            <person name="Nadendla S."/>
            <person name="Geyer C."/>
            <person name="Sichtig H."/>
        </authorList>
    </citation>
    <scope>NUCLEOTIDE SEQUENCE</scope>
    <source>
        <strain evidence="3">ATCC 33809</strain>
    </source>
</reference>
<evidence type="ECO:0000313" key="3">
    <source>
        <dbReference type="EMBL" id="AMF94309.1"/>
    </source>
</evidence>
<dbReference type="EMBL" id="CP014035">
    <property type="protein sequence ID" value="AMF94309.1"/>
    <property type="molecule type" value="Genomic_DNA"/>
</dbReference>
<dbReference type="PANTHER" id="PTHR40940:SF1">
    <property type="entry name" value="PROTEIN BATD"/>
    <property type="match status" value="1"/>
</dbReference>
<dbReference type="InterPro" id="IPR025738">
    <property type="entry name" value="BatD"/>
</dbReference>
<keyword evidence="2" id="KW-0732">Signal</keyword>
<organism evidence="4 6">
    <name type="scientific">Vibrio fluvialis</name>
    <dbReference type="NCBI Taxonomy" id="676"/>
    <lineage>
        <taxon>Bacteria</taxon>
        <taxon>Pseudomonadati</taxon>
        <taxon>Pseudomonadota</taxon>
        <taxon>Gammaproteobacteria</taxon>
        <taxon>Vibrionales</taxon>
        <taxon>Vibrionaceae</taxon>
        <taxon>Vibrio</taxon>
    </lineage>
</organism>
<evidence type="ECO:0000313" key="4">
    <source>
        <dbReference type="EMBL" id="SUP23389.1"/>
    </source>
</evidence>
<evidence type="ECO:0000313" key="6">
    <source>
        <dbReference type="Proteomes" id="UP000254626"/>
    </source>
</evidence>
<feature type="signal peptide" evidence="2">
    <location>
        <begin position="1"/>
        <end position="23"/>
    </location>
</feature>
<reference evidence="5" key="1">
    <citation type="submission" date="2015-12" db="EMBL/GenBank/DDBJ databases">
        <title>FDA dAtabase for Regulatory Grade micrObial Sequences (FDA-ARGOS): Supporting development and validation of Infectious Disease Dx tests.</title>
        <authorList>
            <person name="Hoffmann M."/>
            <person name="Allard M."/>
            <person name="Evans P."/>
            <person name="Brown E."/>
            <person name="Tallon L.J."/>
            <person name="Sadzewicz L."/>
            <person name="Sengamalay N."/>
            <person name="Ott S."/>
            <person name="Godinez A."/>
            <person name="Nagaraj S."/>
            <person name="Vyas G."/>
            <person name="Aluvathingal J."/>
            <person name="Nadendla S."/>
            <person name="Geyer C."/>
            <person name="Sichtig H."/>
        </authorList>
    </citation>
    <scope>NUCLEOTIDE SEQUENCE [LARGE SCALE GENOMIC DNA]</scope>
    <source>
        <strain evidence="5">ATCC 33809</strain>
    </source>
</reference>
<sequence length="415" mass="47615">MKRLLFSALCLLLSSLPLSVAQADEAVAPVDVKIKAWLGDDPNKIVEAWVPTQQILLHIEVSTKSWFTSGTQIKGIEIPNVLVKQRNTSAVNYTERENGQTWSIQRWEITLYPQQSGEFVVPAAQVFTQVSDFNNQKKAVTLQTAPISFRVVLPSAELAAKNGFAASAVKVQQQWSDQEDQSLKAGDSITRTVTLEANDSLSVLLPTLMPEQRSPLWSVYPAVPELDDQQSRSGYVSHRTESQTYVLLAGGEIEWPAYEFWWWNTEKGRLEKVTLEGRTIHIKHTLASWVRYYAWELAIALFVVVVLVGLAIWLKRYYQTRPTPMWFEFRQALRRGEHSRSRTMLYRKLRTETHSVALVKHSPNMRWKNHAVQAQGENATRPDFIYLWRRIKKQRQRFSLPKALPELHQSESSDS</sequence>
<dbReference type="Proteomes" id="UP000254626">
    <property type="component" value="Unassembled WGS sequence"/>
</dbReference>
<keyword evidence="1" id="KW-0472">Membrane</keyword>
<keyword evidence="5" id="KW-1185">Reference proteome</keyword>
<name>A0AAX2LME0_VIBFL</name>
<accession>A0AAX2LME0</accession>
<evidence type="ECO:0000313" key="5">
    <source>
        <dbReference type="Proteomes" id="UP000057088"/>
    </source>
</evidence>
<feature type="transmembrane region" description="Helical" evidence="1">
    <location>
        <begin position="292"/>
        <end position="314"/>
    </location>
</feature>
<dbReference type="GeneID" id="29384897"/>
<protein>
    <submittedName>
        <fullName evidence="4">BatD</fullName>
    </submittedName>
</protein>
<dbReference type="Proteomes" id="UP000057088">
    <property type="component" value="Chromosome 2"/>
</dbReference>
<feature type="chain" id="PRO_5043657056" evidence="2">
    <location>
        <begin position="24"/>
        <end position="415"/>
    </location>
</feature>
<evidence type="ECO:0000256" key="2">
    <source>
        <dbReference type="SAM" id="SignalP"/>
    </source>
</evidence>
<evidence type="ECO:0000256" key="1">
    <source>
        <dbReference type="SAM" id="Phobius"/>
    </source>
</evidence>
<proteinExistence type="predicted"/>
<keyword evidence="1" id="KW-0812">Transmembrane</keyword>
<dbReference type="RefSeq" id="WP_061056447.1">
    <property type="nucleotide sequence ID" value="NZ_CABLBX010000001.1"/>
</dbReference>
<dbReference type="PANTHER" id="PTHR40940">
    <property type="entry name" value="PROTEIN BATD-RELATED"/>
    <property type="match status" value="1"/>
</dbReference>
<dbReference type="EMBL" id="UHIP01000001">
    <property type="protein sequence ID" value="SUP23389.1"/>
    <property type="molecule type" value="Genomic_DNA"/>
</dbReference>
<dbReference type="KEGG" id="vfl:AL536_12555"/>
<reference evidence="4 6" key="3">
    <citation type="submission" date="2018-06" db="EMBL/GenBank/DDBJ databases">
        <authorList>
            <consortium name="Pathogen Informatics"/>
            <person name="Doyle S."/>
        </authorList>
    </citation>
    <scope>NUCLEOTIDE SEQUENCE [LARGE SCALE GENOMIC DNA]</scope>
    <source>
        <strain evidence="4 6">NCTC11327</strain>
    </source>
</reference>